<feature type="compositionally biased region" description="Polar residues" evidence="1">
    <location>
        <begin position="100"/>
        <end position="115"/>
    </location>
</feature>
<proteinExistence type="predicted"/>
<accession>A0A9P4I1J7</accession>
<feature type="region of interest" description="Disordered" evidence="1">
    <location>
        <begin position="1"/>
        <end position="367"/>
    </location>
</feature>
<dbReference type="AlphaFoldDB" id="A0A9P4I1J7"/>
<protein>
    <submittedName>
        <fullName evidence="2">Pal1-domain-containing protein</fullName>
    </submittedName>
</protein>
<dbReference type="Proteomes" id="UP000799776">
    <property type="component" value="Unassembled WGS sequence"/>
</dbReference>
<dbReference type="GO" id="GO:0005737">
    <property type="term" value="C:cytoplasm"/>
    <property type="evidence" value="ECO:0007669"/>
    <property type="project" value="TreeGrafter"/>
</dbReference>
<evidence type="ECO:0000256" key="1">
    <source>
        <dbReference type="SAM" id="MobiDB-lite"/>
    </source>
</evidence>
<gene>
    <name evidence="2" type="ORF">K490DRAFT_30827</name>
</gene>
<evidence type="ECO:0000313" key="3">
    <source>
        <dbReference type="Proteomes" id="UP000799776"/>
    </source>
</evidence>
<feature type="compositionally biased region" description="Basic and acidic residues" evidence="1">
    <location>
        <begin position="221"/>
        <end position="231"/>
    </location>
</feature>
<name>A0A9P4I1J7_9PEZI</name>
<dbReference type="Pfam" id="PF08316">
    <property type="entry name" value="Pal1"/>
    <property type="match status" value="1"/>
</dbReference>
<dbReference type="OrthoDB" id="5352132at2759"/>
<dbReference type="PANTHER" id="PTHR28307:SF2">
    <property type="entry name" value="PROTEIN PAL1"/>
    <property type="match status" value="1"/>
</dbReference>
<keyword evidence="3" id="KW-1185">Reference proteome</keyword>
<sequence>MDKSTVDDERRRRERRHRERERRERDGRDGKDGKDGKERSGRGDRPQRKPKGLDLIDKLDVTGIYGPSLFHHDGPFDACNPHRNRKKDHRAPMQAFPEGSANNAMGGSGPVNKNINLDRFHGREAEGFNDFGTLPPRPGEVDLPIKKPSSNEPFYNPKQNIEQVHGDFTEGLGTSTFLEGAPASRRDLQRRDSEEDQKGFQGGGLARKKSLAQRIRGISQPRRDYGGREVGGRIQSPESRYEHRPPPPPPGQASPGGDMRPPPGPQSAGGNLKMYETNPFFDDYDDAYEKKGASIKVTEASSSGRARAPSSPQRPAGLSRTRTTGSSGPADFPEPPRTQPSAGGGGLINRMKSLKGGKRPRPERNVS</sequence>
<feature type="compositionally biased region" description="Basic and acidic residues" evidence="1">
    <location>
        <begin position="116"/>
        <end position="126"/>
    </location>
</feature>
<feature type="compositionally biased region" description="Basic and acidic residues" evidence="1">
    <location>
        <begin position="21"/>
        <end position="60"/>
    </location>
</feature>
<dbReference type="PANTHER" id="PTHR28307">
    <property type="entry name" value="PROTEIN PAL1"/>
    <property type="match status" value="1"/>
</dbReference>
<dbReference type="EMBL" id="ML978711">
    <property type="protein sequence ID" value="KAF2091829.1"/>
    <property type="molecule type" value="Genomic_DNA"/>
</dbReference>
<feature type="compositionally biased region" description="Low complexity" evidence="1">
    <location>
        <begin position="300"/>
        <end position="317"/>
    </location>
</feature>
<feature type="compositionally biased region" description="Polar residues" evidence="1">
    <location>
        <begin position="148"/>
        <end position="162"/>
    </location>
</feature>
<reference evidence="2" key="1">
    <citation type="journal article" date="2020" name="Stud. Mycol.">
        <title>101 Dothideomycetes genomes: a test case for predicting lifestyles and emergence of pathogens.</title>
        <authorList>
            <person name="Haridas S."/>
            <person name="Albert R."/>
            <person name="Binder M."/>
            <person name="Bloem J."/>
            <person name="Labutti K."/>
            <person name="Salamov A."/>
            <person name="Andreopoulos B."/>
            <person name="Baker S."/>
            <person name="Barry K."/>
            <person name="Bills G."/>
            <person name="Bluhm B."/>
            <person name="Cannon C."/>
            <person name="Castanera R."/>
            <person name="Culley D."/>
            <person name="Daum C."/>
            <person name="Ezra D."/>
            <person name="Gonzalez J."/>
            <person name="Henrissat B."/>
            <person name="Kuo A."/>
            <person name="Liang C."/>
            <person name="Lipzen A."/>
            <person name="Lutzoni F."/>
            <person name="Magnuson J."/>
            <person name="Mondo S."/>
            <person name="Nolan M."/>
            <person name="Ohm R."/>
            <person name="Pangilinan J."/>
            <person name="Park H.-J."/>
            <person name="Ramirez L."/>
            <person name="Alfaro M."/>
            <person name="Sun H."/>
            <person name="Tritt A."/>
            <person name="Yoshinaga Y."/>
            <person name="Zwiers L.-H."/>
            <person name="Turgeon B."/>
            <person name="Goodwin S."/>
            <person name="Spatafora J."/>
            <person name="Crous P."/>
            <person name="Grigoriev I."/>
        </authorList>
    </citation>
    <scope>NUCLEOTIDE SEQUENCE</scope>
    <source>
        <strain evidence="2">CBS 121410</strain>
    </source>
</reference>
<evidence type="ECO:0000313" key="2">
    <source>
        <dbReference type="EMBL" id="KAF2091829.1"/>
    </source>
</evidence>
<organism evidence="2 3">
    <name type="scientific">Saccharata proteae CBS 121410</name>
    <dbReference type="NCBI Taxonomy" id="1314787"/>
    <lineage>
        <taxon>Eukaryota</taxon>
        <taxon>Fungi</taxon>
        <taxon>Dikarya</taxon>
        <taxon>Ascomycota</taxon>
        <taxon>Pezizomycotina</taxon>
        <taxon>Dothideomycetes</taxon>
        <taxon>Dothideomycetes incertae sedis</taxon>
        <taxon>Botryosphaeriales</taxon>
        <taxon>Saccharataceae</taxon>
        <taxon>Saccharata</taxon>
    </lineage>
</organism>
<dbReference type="InterPro" id="IPR013226">
    <property type="entry name" value="Pal1"/>
</dbReference>
<comment type="caution">
    <text evidence="2">The sequence shown here is derived from an EMBL/GenBank/DDBJ whole genome shotgun (WGS) entry which is preliminary data.</text>
</comment>
<feature type="compositionally biased region" description="Basic and acidic residues" evidence="1">
    <location>
        <begin position="184"/>
        <end position="198"/>
    </location>
</feature>
<feature type="compositionally biased region" description="Basic and acidic residues" evidence="1">
    <location>
        <begin position="1"/>
        <end position="11"/>
    </location>
</feature>